<dbReference type="Proteomes" id="UP000253083">
    <property type="component" value="Unassembled WGS sequence"/>
</dbReference>
<name>A0A395JN66_9GAMM</name>
<reference evidence="1 2" key="1">
    <citation type="submission" date="2018-06" db="EMBL/GenBank/DDBJ databases">
        <title>Genomic Encyclopedia of Type Strains, Phase IV (KMG-IV): sequencing the most valuable type-strain genomes for metagenomic binning, comparative biology and taxonomic classification.</title>
        <authorList>
            <person name="Goeker M."/>
        </authorList>
    </citation>
    <scope>NUCLEOTIDE SEQUENCE [LARGE SCALE GENOMIC DNA]</scope>
    <source>
        <strain evidence="1 2">DSM 24032</strain>
    </source>
</reference>
<evidence type="ECO:0000313" key="1">
    <source>
        <dbReference type="EMBL" id="RBP53114.1"/>
    </source>
</evidence>
<organism evidence="1 2">
    <name type="scientific">Arenicella xantha</name>
    <dbReference type="NCBI Taxonomy" id="644221"/>
    <lineage>
        <taxon>Bacteria</taxon>
        <taxon>Pseudomonadati</taxon>
        <taxon>Pseudomonadota</taxon>
        <taxon>Gammaproteobacteria</taxon>
        <taxon>Arenicellales</taxon>
        <taxon>Arenicellaceae</taxon>
        <taxon>Arenicella</taxon>
    </lineage>
</organism>
<accession>A0A395JN66</accession>
<dbReference type="RefSeq" id="WP_147250908.1">
    <property type="nucleotide sequence ID" value="NZ_QNRT01000001.1"/>
</dbReference>
<dbReference type="EMBL" id="QNRT01000001">
    <property type="protein sequence ID" value="RBP53114.1"/>
    <property type="molecule type" value="Genomic_DNA"/>
</dbReference>
<protein>
    <submittedName>
        <fullName evidence="1">Uncharacterized protein</fullName>
    </submittedName>
</protein>
<dbReference type="AlphaFoldDB" id="A0A395JN66"/>
<dbReference type="SUPFAM" id="SSF53474">
    <property type="entry name" value="alpha/beta-Hydrolases"/>
    <property type="match status" value="1"/>
</dbReference>
<evidence type="ECO:0000313" key="2">
    <source>
        <dbReference type="Proteomes" id="UP000253083"/>
    </source>
</evidence>
<proteinExistence type="predicted"/>
<dbReference type="OrthoDB" id="1432332at2"/>
<sequence length="502" mass="55186">MTTYTICYSGTDCYLDQSLVMRKPEEMHSYNVSSGYIPSKIYHDLTRALGAQANCVTMNGCGAPYSQSHQNLPVRIWTIETVAEFPNDPDPQEHSVCNKAPAFRRAVDYLTNPLSMYSDSALGLSVEIIAVAGIASMLGVTLHLVPLGEFDHIKEYWDDSTAGGYTQDDLAYPVNNSMWNNTPQATAGHYCLRWNAADNDKITKFLSAFSRVALVGHSRGGVACLIASNYLAEWFASLDIKIIALDPVPGPGDWWPCLTQIPGMKNMEYVGIYAIDETSSGFNGVVPKVVGVDGSSSKVVWDPLSPTSDSKTISGWSNKNYTLLYTRGRHATVPGSRSSYGQGESDPINDNVGASGNLSNAYVINKLNAWGLNLTPITSDQIKQWITDMNRIPEHFEEMRTYNYTPTTRLGLINGWYYYNARGISSSSGSNPSSWNYLEAFIEYVTTDNINDVPNVYGGVTDPAAINNMRGLINSGVRGSYYKKYGGSGKVQPWQFLAEAFS</sequence>
<comment type="caution">
    <text evidence="1">The sequence shown here is derived from an EMBL/GenBank/DDBJ whole genome shotgun (WGS) entry which is preliminary data.</text>
</comment>
<gene>
    <name evidence="1" type="ORF">DFR28_101499</name>
</gene>
<dbReference type="Gene3D" id="3.40.50.1820">
    <property type="entry name" value="alpha/beta hydrolase"/>
    <property type="match status" value="1"/>
</dbReference>
<keyword evidence="2" id="KW-1185">Reference proteome</keyword>
<dbReference type="InterPro" id="IPR029058">
    <property type="entry name" value="AB_hydrolase_fold"/>
</dbReference>
<dbReference type="InParanoid" id="A0A395JN66"/>